<dbReference type="Proteomes" id="UP000724874">
    <property type="component" value="Unassembled WGS sequence"/>
</dbReference>
<feature type="non-terminal residue" evidence="1">
    <location>
        <position position="1"/>
    </location>
</feature>
<name>A0A9P5NAH0_GYMJU</name>
<comment type="caution">
    <text evidence="1">The sequence shown here is derived from an EMBL/GenBank/DDBJ whole genome shotgun (WGS) entry which is preliminary data.</text>
</comment>
<evidence type="ECO:0000313" key="2">
    <source>
        <dbReference type="Proteomes" id="UP000724874"/>
    </source>
</evidence>
<organism evidence="1 2">
    <name type="scientific">Gymnopilus junonius</name>
    <name type="common">Spectacular rustgill mushroom</name>
    <name type="synonym">Gymnopilus spectabilis subsp. junonius</name>
    <dbReference type="NCBI Taxonomy" id="109634"/>
    <lineage>
        <taxon>Eukaryota</taxon>
        <taxon>Fungi</taxon>
        <taxon>Dikarya</taxon>
        <taxon>Basidiomycota</taxon>
        <taxon>Agaricomycotina</taxon>
        <taxon>Agaricomycetes</taxon>
        <taxon>Agaricomycetidae</taxon>
        <taxon>Agaricales</taxon>
        <taxon>Agaricineae</taxon>
        <taxon>Hymenogastraceae</taxon>
        <taxon>Gymnopilus</taxon>
    </lineage>
</organism>
<accession>A0A9P5NAH0</accession>
<protein>
    <submittedName>
        <fullName evidence="1">Uncharacterized protein</fullName>
    </submittedName>
</protein>
<dbReference type="AlphaFoldDB" id="A0A9P5NAH0"/>
<dbReference type="EMBL" id="JADNYJ010000284">
    <property type="protein sequence ID" value="KAF8872014.1"/>
    <property type="molecule type" value="Genomic_DNA"/>
</dbReference>
<dbReference type="OrthoDB" id="2669721at2759"/>
<keyword evidence="2" id="KW-1185">Reference proteome</keyword>
<proteinExistence type="predicted"/>
<sequence>SKLHLGEVYFYFCCQSQGWKMTLAIISQYSEPAPDLLVASHGTFALCQYFADDALLVIDVSCIESVVAMVHYNHAPHSIVSGNHFFLVEQPGLDIWKLRSTQADFIPEM</sequence>
<reference evidence="1" key="1">
    <citation type="submission" date="2020-11" db="EMBL/GenBank/DDBJ databases">
        <authorList>
            <consortium name="DOE Joint Genome Institute"/>
            <person name="Ahrendt S."/>
            <person name="Riley R."/>
            <person name="Andreopoulos W."/>
            <person name="LaButti K."/>
            <person name="Pangilinan J."/>
            <person name="Ruiz-duenas F.J."/>
            <person name="Barrasa J.M."/>
            <person name="Sanchez-Garcia M."/>
            <person name="Camarero S."/>
            <person name="Miyauchi S."/>
            <person name="Serrano A."/>
            <person name="Linde D."/>
            <person name="Babiker R."/>
            <person name="Drula E."/>
            <person name="Ayuso-Fernandez I."/>
            <person name="Pacheco R."/>
            <person name="Padilla G."/>
            <person name="Ferreira P."/>
            <person name="Barriuso J."/>
            <person name="Kellner H."/>
            <person name="Castanera R."/>
            <person name="Alfaro M."/>
            <person name="Ramirez L."/>
            <person name="Pisabarro A.G."/>
            <person name="Kuo A."/>
            <person name="Tritt A."/>
            <person name="Lipzen A."/>
            <person name="He G."/>
            <person name="Yan M."/>
            <person name="Ng V."/>
            <person name="Cullen D."/>
            <person name="Martin F."/>
            <person name="Rosso M.-N."/>
            <person name="Henrissat B."/>
            <person name="Hibbett D."/>
            <person name="Martinez A.T."/>
            <person name="Grigoriev I.V."/>
        </authorList>
    </citation>
    <scope>NUCLEOTIDE SEQUENCE</scope>
    <source>
        <strain evidence="1">AH 44721</strain>
    </source>
</reference>
<evidence type="ECO:0000313" key="1">
    <source>
        <dbReference type="EMBL" id="KAF8872014.1"/>
    </source>
</evidence>
<gene>
    <name evidence="1" type="ORF">CPB84DRAFT_1691755</name>
</gene>